<proteinExistence type="inferred from homology"/>
<feature type="region of interest" description="Disordered" evidence="16">
    <location>
        <begin position="881"/>
        <end position="901"/>
    </location>
</feature>
<dbReference type="SMART" id="SM00368">
    <property type="entry name" value="LRR_RI"/>
    <property type="match status" value="4"/>
</dbReference>
<dbReference type="InterPro" id="IPR001611">
    <property type="entry name" value="Leu-rich_rpt"/>
</dbReference>
<dbReference type="Pfam" id="PF13181">
    <property type="entry name" value="TPR_8"/>
    <property type="match status" value="1"/>
</dbReference>
<dbReference type="InterPro" id="IPR002110">
    <property type="entry name" value="Ankyrin_rpt"/>
</dbReference>
<evidence type="ECO:0000256" key="3">
    <source>
        <dbReference type="ARBA" id="ARBA00010999"/>
    </source>
</evidence>
<dbReference type="Gene3D" id="3.80.10.10">
    <property type="entry name" value="Ribonuclease Inhibitor"/>
    <property type="match status" value="3"/>
</dbReference>
<dbReference type="InterPro" id="IPR052311">
    <property type="entry name" value="MMS22L-TONSL_complex_comp"/>
</dbReference>
<dbReference type="InterPro" id="IPR019734">
    <property type="entry name" value="TPR_rpt"/>
</dbReference>
<feature type="repeat" description="ANK" evidence="14">
    <location>
        <begin position="568"/>
        <end position="600"/>
    </location>
</feature>
<dbReference type="SUPFAM" id="SSF52047">
    <property type="entry name" value="RNI-like"/>
    <property type="match status" value="1"/>
</dbReference>
<feature type="repeat" description="ANK" evidence="14">
    <location>
        <begin position="604"/>
        <end position="636"/>
    </location>
</feature>
<evidence type="ECO:0000256" key="4">
    <source>
        <dbReference type="ARBA" id="ARBA00017829"/>
    </source>
</evidence>
<evidence type="ECO:0000256" key="10">
    <source>
        <dbReference type="ARBA" id="ARBA00022853"/>
    </source>
</evidence>
<keyword evidence="8" id="KW-0227">DNA damage</keyword>
<feature type="compositionally biased region" description="Acidic residues" evidence="16">
    <location>
        <begin position="790"/>
        <end position="801"/>
    </location>
</feature>
<dbReference type="Pfam" id="PF12796">
    <property type="entry name" value="Ank_2"/>
    <property type="match status" value="1"/>
</dbReference>
<keyword evidence="11 14" id="KW-0040">ANK repeat</keyword>
<keyword evidence="13" id="KW-0539">Nucleus</keyword>
<feature type="compositionally biased region" description="Polar residues" evidence="16">
    <location>
        <begin position="769"/>
        <end position="781"/>
    </location>
</feature>
<evidence type="ECO:0000256" key="16">
    <source>
        <dbReference type="SAM" id="MobiDB-lite"/>
    </source>
</evidence>
<keyword evidence="5" id="KW-0158">Chromosome</keyword>
<keyword evidence="12" id="KW-0234">DNA repair</keyword>
<dbReference type="GO" id="GO:0031297">
    <property type="term" value="P:replication fork processing"/>
    <property type="evidence" value="ECO:0007669"/>
    <property type="project" value="TreeGrafter"/>
</dbReference>
<dbReference type="PANTHER" id="PTHR46358">
    <property type="entry name" value="TONSOKU-LIKE PROTEIN"/>
    <property type="match status" value="1"/>
</dbReference>
<evidence type="ECO:0000256" key="8">
    <source>
        <dbReference type="ARBA" id="ARBA00022763"/>
    </source>
</evidence>
<dbReference type="GO" id="GO:0006325">
    <property type="term" value="P:chromatin organization"/>
    <property type="evidence" value="ECO:0007669"/>
    <property type="project" value="UniProtKB-KW"/>
</dbReference>
<sequence length="1443" mass="160445">MYSKDEKEIEKLRKDKLKADKKGNLKEVATLANYLGELLAKIGKFEEAKQEHEQELSLCEALDDSIGAAVACRKIGENYCDLQDYEKALQFQQRHLNLAKKCDNLIEEQRAWATIGRTYFIKSENSNNSETTTTALHKALDAFHKSLHVCEDLKVKGNVKEVEYFEMKARLYLNIGLVHDGLEDTKLCADNLKRAITLAELHHLDSDLYRCRMCLASMYQRSGNLSQAIRFLDAAQKIAVKLRDKQLECDTLTTKAMISCQIGDFSSSKHALKKAYKLCSTAETENLRKLFHSVTKLEEATISLEMTPTTPCDARLRLFESLGDCSAEAGSFKQAIEYYLQMLKCAEDLKKPLKDFIPIYVSLAQTYADDKQYKNAILYYNKEIEARGDDATQVCKTLLNIAEIEYSDGQDYDKISDTYLNAYKLAKKAQHHLLEFHVLKALTEVQRSFNKKGHLKQTSEQMKLVKEKYDIDSSDELSDDERDSQKLYPEDDDAQLSISELSESDVTDDEVSADVATSATGRARRVKASTKRNEKGETPLHRACIEGNLKKVQKLIEQGHPVNPRDHCGWIPLHEAANHDFLEIVQYLLEHGAAVNDRGGQHCGGVTPLIDAASCGNMEVMELLISKGANVLAKDDGNNTALDCLRAWRQRCDTMTDELMASYTELENKLQRKLPSHISVREENQGLSARSSSAMPLLTRPKKANERNLRRTLSSGSESEEMTEPEATLLTDDSQETYPNPRLQKEKAPKRATDFYRSAIKGVGLSATKMVSPSQPRNSQAPKEVQPFLAEEETPDDDWLIDDMRPANKKRRLDVNDVFSTSQASQRAPKRKKNTSDQEPFRSLSDTEESDINAVTVLPSLDYQDEDIGSLPNDFCVISESENSNDSVETRPRSNRLSRKPRQMKLTNFGVRKSNSLVTDENVNGDLSAAGTSRLPLNANSNLSPLRPVSSELNPSANLPSSQVTPGLLTQSVAFPVGSLRVRVKDLKILVPVFEKDLNSTVTWLAQETASRYQRLTGLQCALSIQLGDGSVLSPDDPVTLLLSSKEEIKAIIEHMDLLPMSQQYEQSCQELSCKSYRNIKTILLQSNSNGGKLDFQNLALRPMQLKPIFKALQFQQSITELCLKGNRLGDQGLEDLLSVLRSLTGLTSLDLSCNGVTKAGLKALADCVSSIREEAGTGAPKKLQHLSLSNNWLGDTCCSLLNTVISSLPSLETLELSSCGFTSNLFQQNRLSLVETVKKSSIHTLDVSCNSFHALGVELVLCCLNPSHVTSLNLTGTVTANGVIHLFLHHIEMFLSQDNSVLADLTLSSCQIGLDDKDKLVRLVTVGKKLHRLDISCNPKLTTEVVGALLSESAKQSSPLEQLVTEGCTALSPLNSDFLDSLNDKLQSARPLTYLSMSRPDLEKVDVECLSDIWTQAWQAGVGAVKQDSGIIRLCVRTSVPD</sequence>
<keyword evidence="6" id="KW-0433">Leucine-rich repeat</keyword>
<evidence type="ECO:0000256" key="7">
    <source>
        <dbReference type="ARBA" id="ARBA00022737"/>
    </source>
</evidence>
<dbReference type="Gene3D" id="1.25.40.10">
    <property type="entry name" value="Tetratricopeptide repeat domain"/>
    <property type="match status" value="2"/>
</dbReference>
<dbReference type="OMA" id="ITQHLAK"/>
<evidence type="ECO:0000256" key="2">
    <source>
        <dbReference type="ARBA" id="ARBA00004286"/>
    </source>
</evidence>
<keyword evidence="7" id="KW-0677">Repeat</keyword>
<dbReference type="Gene3D" id="3.10.20.90">
    <property type="entry name" value="Phosphatidylinositol 3-kinase Catalytic Subunit, Chain A, domain 1"/>
    <property type="match status" value="1"/>
</dbReference>
<evidence type="ECO:0000256" key="5">
    <source>
        <dbReference type="ARBA" id="ARBA00022454"/>
    </source>
</evidence>
<evidence type="ECO:0000256" key="12">
    <source>
        <dbReference type="ARBA" id="ARBA00023204"/>
    </source>
</evidence>
<evidence type="ECO:0000256" key="13">
    <source>
        <dbReference type="ARBA" id="ARBA00023242"/>
    </source>
</evidence>
<dbReference type="PROSITE" id="PS50297">
    <property type="entry name" value="ANK_REP_REGION"/>
    <property type="match status" value="3"/>
</dbReference>
<evidence type="ECO:0000256" key="15">
    <source>
        <dbReference type="SAM" id="Coils"/>
    </source>
</evidence>
<name>A0A8W8KEU0_MAGGI</name>
<reference evidence="17" key="1">
    <citation type="submission" date="2022-08" db="UniProtKB">
        <authorList>
            <consortium name="EnsemblMetazoa"/>
        </authorList>
    </citation>
    <scope>IDENTIFICATION</scope>
    <source>
        <strain evidence="17">05x7-T-G4-1.051#20</strain>
    </source>
</reference>
<feature type="compositionally biased region" description="Basic and acidic residues" evidence="16">
    <location>
        <begin position="743"/>
        <end position="753"/>
    </location>
</feature>
<keyword evidence="9" id="KW-0802">TPR repeat</keyword>
<feature type="repeat" description="ANK" evidence="14">
    <location>
        <begin position="535"/>
        <end position="567"/>
    </location>
</feature>
<dbReference type="EnsemblMetazoa" id="G23192.1">
    <property type="protein sequence ID" value="G23192.1:cds"/>
    <property type="gene ID" value="G23192"/>
</dbReference>
<dbReference type="Proteomes" id="UP000005408">
    <property type="component" value="Unassembled WGS sequence"/>
</dbReference>
<evidence type="ECO:0000256" key="6">
    <source>
        <dbReference type="ARBA" id="ARBA00022614"/>
    </source>
</evidence>
<comment type="subcellular location">
    <subcellularLocation>
        <location evidence="2">Chromosome</location>
    </subcellularLocation>
    <subcellularLocation>
        <location evidence="1">Nucleus</location>
    </subcellularLocation>
</comment>
<keyword evidence="15" id="KW-0175">Coiled coil</keyword>
<evidence type="ECO:0000256" key="9">
    <source>
        <dbReference type="ARBA" id="ARBA00022803"/>
    </source>
</evidence>
<dbReference type="PANTHER" id="PTHR46358:SF1">
    <property type="entry name" value="TONSOKU-LIKE PROTEIN"/>
    <property type="match status" value="1"/>
</dbReference>
<evidence type="ECO:0000256" key="11">
    <source>
        <dbReference type="ARBA" id="ARBA00023043"/>
    </source>
</evidence>
<dbReference type="SUPFAM" id="SSF48452">
    <property type="entry name" value="TPR-like"/>
    <property type="match status" value="2"/>
</dbReference>
<dbReference type="PRINTS" id="PR01415">
    <property type="entry name" value="ANKYRIN"/>
</dbReference>
<keyword evidence="10" id="KW-0156">Chromatin regulator</keyword>
<feature type="compositionally biased region" description="Polar residues" evidence="16">
    <location>
        <begin position="685"/>
        <end position="694"/>
    </location>
</feature>
<dbReference type="InterPro" id="IPR011990">
    <property type="entry name" value="TPR-like_helical_dom_sf"/>
</dbReference>
<keyword evidence="18" id="KW-1185">Reference proteome</keyword>
<dbReference type="Gene3D" id="1.25.40.20">
    <property type="entry name" value="Ankyrin repeat-containing domain"/>
    <property type="match status" value="1"/>
</dbReference>
<evidence type="ECO:0000256" key="14">
    <source>
        <dbReference type="PROSITE-ProRule" id="PRU00023"/>
    </source>
</evidence>
<evidence type="ECO:0000313" key="17">
    <source>
        <dbReference type="EnsemblMetazoa" id="G23192.1:cds"/>
    </source>
</evidence>
<dbReference type="Pfam" id="PF13424">
    <property type="entry name" value="TPR_12"/>
    <property type="match status" value="1"/>
</dbReference>
<feature type="region of interest" description="Disordered" evidence="16">
    <location>
        <begin position="677"/>
        <end position="753"/>
    </location>
</feature>
<organism evidence="17 18">
    <name type="scientific">Magallana gigas</name>
    <name type="common">Pacific oyster</name>
    <name type="synonym">Crassostrea gigas</name>
    <dbReference type="NCBI Taxonomy" id="29159"/>
    <lineage>
        <taxon>Eukaryota</taxon>
        <taxon>Metazoa</taxon>
        <taxon>Spiralia</taxon>
        <taxon>Lophotrochozoa</taxon>
        <taxon>Mollusca</taxon>
        <taxon>Bivalvia</taxon>
        <taxon>Autobranchia</taxon>
        <taxon>Pteriomorphia</taxon>
        <taxon>Ostreida</taxon>
        <taxon>Ostreoidea</taxon>
        <taxon>Ostreidae</taxon>
        <taxon>Magallana</taxon>
    </lineage>
</organism>
<comment type="similarity">
    <text evidence="3">Belongs to the Tonsoku family.</text>
</comment>
<evidence type="ECO:0000256" key="1">
    <source>
        <dbReference type="ARBA" id="ARBA00004123"/>
    </source>
</evidence>
<protein>
    <recommendedName>
        <fullName evidence="4">Tonsoku-like protein</fullName>
    </recommendedName>
</protein>
<evidence type="ECO:0000313" key="18">
    <source>
        <dbReference type="Proteomes" id="UP000005408"/>
    </source>
</evidence>
<dbReference type="OrthoDB" id="5806726at2759"/>
<dbReference type="PROSITE" id="PS50088">
    <property type="entry name" value="ANK_REPEAT"/>
    <property type="match status" value="3"/>
</dbReference>
<feature type="coiled-coil region" evidence="15">
    <location>
        <begin position="2"/>
        <end position="55"/>
    </location>
</feature>
<dbReference type="Pfam" id="PF13516">
    <property type="entry name" value="LRR_6"/>
    <property type="match status" value="1"/>
</dbReference>
<feature type="region of interest" description="Disordered" evidence="16">
    <location>
        <begin position="767"/>
        <end position="848"/>
    </location>
</feature>
<dbReference type="GO" id="GO:0043596">
    <property type="term" value="C:nuclear replication fork"/>
    <property type="evidence" value="ECO:0007669"/>
    <property type="project" value="TreeGrafter"/>
</dbReference>
<dbReference type="InterPro" id="IPR032675">
    <property type="entry name" value="LRR_dom_sf"/>
</dbReference>
<dbReference type="SMART" id="SM00028">
    <property type="entry name" value="TPR"/>
    <property type="match status" value="7"/>
</dbReference>
<dbReference type="InterPro" id="IPR036770">
    <property type="entry name" value="Ankyrin_rpt-contain_sf"/>
</dbReference>
<dbReference type="SMART" id="SM00248">
    <property type="entry name" value="ANK"/>
    <property type="match status" value="3"/>
</dbReference>
<accession>A0A8W8KEU0</accession>
<dbReference type="GO" id="GO:0000724">
    <property type="term" value="P:double-strand break repair via homologous recombination"/>
    <property type="evidence" value="ECO:0007669"/>
    <property type="project" value="TreeGrafter"/>
</dbReference>
<dbReference type="SUPFAM" id="SSF48403">
    <property type="entry name" value="Ankyrin repeat"/>
    <property type="match status" value="1"/>
</dbReference>